<dbReference type="Proteomes" id="UP001632037">
    <property type="component" value="Unassembled WGS sequence"/>
</dbReference>
<gene>
    <name evidence="5" type="ORF">V7S43_000216</name>
</gene>
<evidence type="ECO:0000256" key="3">
    <source>
        <dbReference type="ARBA" id="ARBA00023186"/>
    </source>
</evidence>
<keyword evidence="6" id="KW-1185">Reference proteome</keyword>
<accession>A0ABD3G8B3</accession>
<dbReference type="AlphaFoldDB" id="A0ABD3G8B3"/>
<keyword evidence="2" id="KW-0344">Guanine-nucleotide releasing factor</keyword>
<dbReference type="EMBL" id="JBIMZQ010000001">
    <property type="protein sequence ID" value="KAL3674260.1"/>
    <property type="molecule type" value="Genomic_DNA"/>
</dbReference>
<feature type="compositionally biased region" description="Basic and acidic residues" evidence="4">
    <location>
        <begin position="437"/>
        <end position="447"/>
    </location>
</feature>
<evidence type="ECO:0000313" key="6">
    <source>
        <dbReference type="Proteomes" id="UP001632037"/>
    </source>
</evidence>
<comment type="caution">
    <text evidence="5">The sequence shown here is derived from an EMBL/GenBank/DDBJ whole genome shotgun (WGS) entry which is preliminary data.</text>
</comment>
<dbReference type="PANTHER" id="PTHR12425">
    <property type="entry name" value="SYNEMBRYN"/>
    <property type="match status" value="1"/>
</dbReference>
<keyword evidence="3" id="KW-0143">Chaperone</keyword>
<proteinExistence type="inferred from homology"/>
<dbReference type="PANTHER" id="PTHR12425:SF5">
    <property type="entry name" value="SYNEMBRYN"/>
    <property type="match status" value="1"/>
</dbReference>
<dbReference type="InterPro" id="IPR019318">
    <property type="entry name" value="Gua_nucleotide_exch_fac_Ric8"/>
</dbReference>
<feature type="region of interest" description="Disordered" evidence="4">
    <location>
        <begin position="433"/>
        <end position="460"/>
    </location>
</feature>
<comment type="similarity">
    <text evidence="1">Belongs to the synembryn family.</text>
</comment>
<protein>
    <submittedName>
        <fullName evidence="5">Uncharacterized protein</fullName>
    </submittedName>
</protein>
<evidence type="ECO:0000256" key="1">
    <source>
        <dbReference type="ARBA" id="ARBA00009049"/>
    </source>
</evidence>
<reference evidence="5 6" key="1">
    <citation type="submission" date="2024-09" db="EMBL/GenBank/DDBJ databases">
        <title>Genome sequencing and assembly of Phytophthora oleae, isolate VK10A, causative agent of rot of olive drupes.</title>
        <authorList>
            <person name="Conti Taguali S."/>
            <person name="Riolo M."/>
            <person name="La Spada F."/>
            <person name="Cacciola S.O."/>
            <person name="Dionisio G."/>
        </authorList>
    </citation>
    <scope>NUCLEOTIDE SEQUENCE [LARGE SCALE GENOMIC DNA]</scope>
    <source>
        <strain evidence="5 6">VK10A</strain>
    </source>
</reference>
<dbReference type="GO" id="GO:0005085">
    <property type="term" value="F:guanyl-nucleotide exchange factor activity"/>
    <property type="evidence" value="ECO:0007669"/>
    <property type="project" value="UniProtKB-KW"/>
</dbReference>
<name>A0ABD3G8B3_9STRA</name>
<dbReference type="Pfam" id="PF10165">
    <property type="entry name" value="Ric8"/>
    <property type="match status" value="1"/>
</dbReference>
<sequence length="480" mass="54528">MWPWIDEFARAVESNATALDTVPAREEAADKAIAVLTEAGKIKEPTAKQDEELFRLLDACRMFMRDRRGIDKLLSAEALDILLMLSENLSWSSRVREESLKCIVNLVYSRPEFVSGILVPKRFITRLLVIATFGGTASMHWLAWKVLLVSCEAPEVPRFLSSSLDAWQLIHGTIFYTFKHGNQLEIIDGARATLLIDLVKLVTVLVNDTQWTAEQEKLMPALFRTIHKLGGLLLEILRFKHPDISPLNENLVELKSKAMEMFMFLPGNLLAAFVQQQHKENSSSKESLLFPVLDHLHTMLLATRIEKTRPLKDMLPTLIVCYNLAKTGDPDILTCFKQTILPTMQSESAFERTKALFFMQLKFFFTCLDTDVRRYTSEWLFLLSDENGKCLQLFIVASRVVQLLSFSKFADPSENNNNNSPCVFSEDVHAPHRRGERNRLAAHERSRLRPPRRSPALNIPDAAHGKHSLLANVAAHAHLL</sequence>
<organism evidence="5 6">
    <name type="scientific">Phytophthora oleae</name>
    <dbReference type="NCBI Taxonomy" id="2107226"/>
    <lineage>
        <taxon>Eukaryota</taxon>
        <taxon>Sar</taxon>
        <taxon>Stramenopiles</taxon>
        <taxon>Oomycota</taxon>
        <taxon>Peronosporomycetes</taxon>
        <taxon>Peronosporales</taxon>
        <taxon>Peronosporaceae</taxon>
        <taxon>Phytophthora</taxon>
    </lineage>
</organism>
<evidence type="ECO:0000256" key="2">
    <source>
        <dbReference type="ARBA" id="ARBA00022658"/>
    </source>
</evidence>
<evidence type="ECO:0000256" key="4">
    <source>
        <dbReference type="SAM" id="MobiDB-lite"/>
    </source>
</evidence>
<evidence type="ECO:0000313" key="5">
    <source>
        <dbReference type="EMBL" id="KAL3674260.1"/>
    </source>
</evidence>